<accession>A0A6A6QF00</accession>
<evidence type="ECO:0000256" key="7">
    <source>
        <dbReference type="ARBA" id="ARBA00022989"/>
    </source>
</evidence>
<dbReference type="PANTHER" id="PTHR45624:SF9">
    <property type="entry name" value="CARRIER PROTEIN, PUTATIVE (AFU_ORTHOLOGUE AFUA_4G06390)-RELATED"/>
    <property type="match status" value="1"/>
</dbReference>
<sequence>MPDGSDNSRNPRLQTYFSWNIEDVKWWTKHYRTEIAASTASVLATGVTYPLDSTKTRMQVHKYDSILDCIRKTYLQERLAGFWRGAFAPLVSITVVRTVSFSVYQRSKYLYDGWMHRSTGVSPLMIANTKGATPNLATVICFGAAGATAGVATTAIACPFELIKLSAQTSYINAQKKTSSSLDEPLKRSYQNLNTLETARKVIHDRGFRGLYSGFHLHLLRDSIGTGVYFMAYESAKQYLANARGNSPTTPTAVVIAGGLCGLVSWAVIYPIDTTKSQYQQNCLTSHKDRTVVPKIQYGNQSMYRGLTVSMSRSCILNAIFFSLFEYTKKGINRLEINEELLSRHPSK</sequence>
<dbReference type="OrthoDB" id="2382881at2759"/>
<evidence type="ECO:0000256" key="8">
    <source>
        <dbReference type="ARBA" id="ARBA00023128"/>
    </source>
</evidence>
<dbReference type="InterPro" id="IPR018108">
    <property type="entry name" value="MCP_transmembrane"/>
</dbReference>
<keyword evidence="3 11" id="KW-0813">Transport</keyword>
<gene>
    <name evidence="12" type="ORF">BU16DRAFT_469590</name>
</gene>
<dbReference type="Gene3D" id="1.50.40.10">
    <property type="entry name" value="Mitochondrial carrier domain"/>
    <property type="match status" value="1"/>
</dbReference>
<dbReference type="InterPro" id="IPR050567">
    <property type="entry name" value="Mitochondrial_Carrier"/>
</dbReference>
<keyword evidence="13" id="KW-1185">Reference proteome</keyword>
<dbReference type="EMBL" id="MU004196">
    <property type="protein sequence ID" value="KAF2490689.1"/>
    <property type="molecule type" value="Genomic_DNA"/>
</dbReference>
<evidence type="ECO:0000256" key="4">
    <source>
        <dbReference type="ARBA" id="ARBA00022692"/>
    </source>
</evidence>
<evidence type="ECO:0000256" key="9">
    <source>
        <dbReference type="ARBA" id="ARBA00023136"/>
    </source>
</evidence>
<keyword evidence="6" id="KW-0999">Mitochondrion inner membrane</keyword>
<keyword evidence="4 10" id="KW-0812">Transmembrane</keyword>
<proteinExistence type="inferred from homology"/>
<dbReference type="InterPro" id="IPR023395">
    <property type="entry name" value="MCP_dom_sf"/>
</dbReference>
<evidence type="ECO:0000256" key="3">
    <source>
        <dbReference type="ARBA" id="ARBA00022448"/>
    </source>
</evidence>
<comment type="similarity">
    <text evidence="2 11">Belongs to the mitochondrial carrier (TC 2.A.29) family.</text>
</comment>
<dbReference type="AlphaFoldDB" id="A0A6A6QF00"/>
<evidence type="ECO:0000256" key="2">
    <source>
        <dbReference type="ARBA" id="ARBA00006375"/>
    </source>
</evidence>
<dbReference type="SUPFAM" id="SSF103506">
    <property type="entry name" value="Mitochondrial carrier"/>
    <property type="match status" value="1"/>
</dbReference>
<feature type="repeat" description="Solcar" evidence="10">
    <location>
        <begin position="249"/>
        <end position="331"/>
    </location>
</feature>
<feature type="repeat" description="Solcar" evidence="10">
    <location>
        <begin position="28"/>
        <end position="110"/>
    </location>
</feature>
<comment type="subcellular location">
    <subcellularLocation>
        <location evidence="1">Mitochondrion membrane</location>
        <topology evidence="1">Multi-pass membrane protein</topology>
    </subcellularLocation>
</comment>
<dbReference type="GO" id="GO:0022857">
    <property type="term" value="F:transmembrane transporter activity"/>
    <property type="evidence" value="ECO:0007669"/>
    <property type="project" value="TreeGrafter"/>
</dbReference>
<protein>
    <submittedName>
        <fullName evidence="12">Mitochondrial carrier</fullName>
    </submittedName>
</protein>
<dbReference type="PANTHER" id="PTHR45624">
    <property type="entry name" value="MITOCHONDRIAL BASIC AMINO ACIDS TRANSPORTER-RELATED"/>
    <property type="match status" value="1"/>
</dbReference>
<keyword evidence="7" id="KW-1133">Transmembrane helix</keyword>
<evidence type="ECO:0000256" key="10">
    <source>
        <dbReference type="PROSITE-ProRule" id="PRU00282"/>
    </source>
</evidence>
<dbReference type="PROSITE" id="PS50920">
    <property type="entry name" value="SOLCAR"/>
    <property type="match status" value="3"/>
</dbReference>
<organism evidence="12 13">
    <name type="scientific">Lophium mytilinum</name>
    <dbReference type="NCBI Taxonomy" id="390894"/>
    <lineage>
        <taxon>Eukaryota</taxon>
        <taxon>Fungi</taxon>
        <taxon>Dikarya</taxon>
        <taxon>Ascomycota</taxon>
        <taxon>Pezizomycotina</taxon>
        <taxon>Dothideomycetes</taxon>
        <taxon>Pleosporomycetidae</taxon>
        <taxon>Mytilinidiales</taxon>
        <taxon>Mytilinidiaceae</taxon>
        <taxon>Lophium</taxon>
    </lineage>
</organism>
<feature type="repeat" description="Solcar" evidence="10">
    <location>
        <begin position="137"/>
        <end position="239"/>
    </location>
</feature>
<evidence type="ECO:0000313" key="13">
    <source>
        <dbReference type="Proteomes" id="UP000799750"/>
    </source>
</evidence>
<evidence type="ECO:0000256" key="5">
    <source>
        <dbReference type="ARBA" id="ARBA00022737"/>
    </source>
</evidence>
<evidence type="ECO:0000256" key="1">
    <source>
        <dbReference type="ARBA" id="ARBA00004225"/>
    </source>
</evidence>
<evidence type="ECO:0000256" key="11">
    <source>
        <dbReference type="RuleBase" id="RU000488"/>
    </source>
</evidence>
<dbReference type="Proteomes" id="UP000799750">
    <property type="component" value="Unassembled WGS sequence"/>
</dbReference>
<keyword evidence="5" id="KW-0677">Repeat</keyword>
<name>A0A6A6QF00_9PEZI</name>
<keyword evidence="9 10" id="KW-0472">Membrane</keyword>
<reference evidence="12" key="1">
    <citation type="journal article" date="2020" name="Stud. Mycol.">
        <title>101 Dothideomycetes genomes: a test case for predicting lifestyles and emergence of pathogens.</title>
        <authorList>
            <person name="Haridas S."/>
            <person name="Albert R."/>
            <person name="Binder M."/>
            <person name="Bloem J."/>
            <person name="Labutti K."/>
            <person name="Salamov A."/>
            <person name="Andreopoulos B."/>
            <person name="Baker S."/>
            <person name="Barry K."/>
            <person name="Bills G."/>
            <person name="Bluhm B."/>
            <person name="Cannon C."/>
            <person name="Castanera R."/>
            <person name="Culley D."/>
            <person name="Daum C."/>
            <person name="Ezra D."/>
            <person name="Gonzalez J."/>
            <person name="Henrissat B."/>
            <person name="Kuo A."/>
            <person name="Liang C."/>
            <person name="Lipzen A."/>
            <person name="Lutzoni F."/>
            <person name="Magnuson J."/>
            <person name="Mondo S."/>
            <person name="Nolan M."/>
            <person name="Ohm R."/>
            <person name="Pangilinan J."/>
            <person name="Park H.-J."/>
            <person name="Ramirez L."/>
            <person name="Alfaro M."/>
            <person name="Sun H."/>
            <person name="Tritt A."/>
            <person name="Yoshinaga Y."/>
            <person name="Zwiers L.-H."/>
            <person name="Turgeon B."/>
            <person name="Goodwin S."/>
            <person name="Spatafora J."/>
            <person name="Crous P."/>
            <person name="Grigoriev I."/>
        </authorList>
    </citation>
    <scope>NUCLEOTIDE SEQUENCE</scope>
    <source>
        <strain evidence="12">CBS 269.34</strain>
    </source>
</reference>
<evidence type="ECO:0000256" key="6">
    <source>
        <dbReference type="ARBA" id="ARBA00022792"/>
    </source>
</evidence>
<keyword evidence="8" id="KW-0496">Mitochondrion</keyword>
<dbReference type="GO" id="GO:0031966">
    <property type="term" value="C:mitochondrial membrane"/>
    <property type="evidence" value="ECO:0007669"/>
    <property type="project" value="UniProtKB-SubCell"/>
</dbReference>
<evidence type="ECO:0000313" key="12">
    <source>
        <dbReference type="EMBL" id="KAF2490689.1"/>
    </source>
</evidence>
<dbReference type="Pfam" id="PF00153">
    <property type="entry name" value="Mito_carr"/>
    <property type="match status" value="3"/>
</dbReference>